<evidence type="ECO:0000313" key="2">
    <source>
        <dbReference type="Proteomes" id="UP001460270"/>
    </source>
</evidence>
<sequence length="59" mass="6732">MEDFSSSAVLALLSLIISEQRRSRYHSPDKNCSSLGSDWTSPRCFSFSWACSLFPWLQV</sequence>
<reference evidence="2" key="1">
    <citation type="submission" date="2024-04" db="EMBL/GenBank/DDBJ databases">
        <title>Salinicola lusitanus LLJ914,a marine bacterium isolated from the Okinawa Trough.</title>
        <authorList>
            <person name="Li J."/>
        </authorList>
    </citation>
    <scope>NUCLEOTIDE SEQUENCE [LARGE SCALE GENOMIC DNA]</scope>
</reference>
<accession>A0AAW0NWN4</accession>
<gene>
    <name evidence="1" type="ORF">WMY93_015155</name>
</gene>
<comment type="caution">
    <text evidence="1">The sequence shown here is derived from an EMBL/GenBank/DDBJ whole genome shotgun (WGS) entry which is preliminary data.</text>
</comment>
<protein>
    <submittedName>
        <fullName evidence="1">Uncharacterized protein</fullName>
    </submittedName>
</protein>
<dbReference type="EMBL" id="JBBPFD010000010">
    <property type="protein sequence ID" value="KAK7910471.1"/>
    <property type="molecule type" value="Genomic_DNA"/>
</dbReference>
<evidence type="ECO:0000313" key="1">
    <source>
        <dbReference type="EMBL" id="KAK7910471.1"/>
    </source>
</evidence>
<dbReference type="AlphaFoldDB" id="A0AAW0NWN4"/>
<organism evidence="1 2">
    <name type="scientific">Mugilogobius chulae</name>
    <name type="common">yellowstripe goby</name>
    <dbReference type="NCBI Taxonomy" id="88201"/>
    <lineage>
        <taxon>Eukaryota</taxon>
        <taxon>Metazoa</taxon>
        <taxon>Chordata</taxon>
        <taxon>Craniata</taxon>
        <taxon>Vertebrata</taxon>
        <taxon>Euteleostomi</taxon>
        <taxon>Actinopterygii</taxon>
        <taxon>Neopterygii</taxon>
        <taxon>Teleostei</taxon>
        <taxon>Neoteleostei</taxon>
        <taxon>Acanthomorphata</taxon>
        <taxon>Gobiaria</taxon>
        <taxon>Gobiiformes</taxon>
        <taxon>Gobioidei</taxon>
        <taxon>Gobiidae</taxon>
        <taxon>Gobionellinae</taxon>
        <taxon>Mugilogobius</taxon>
    </lineage>
</organism>
<keyword evidence="2" id="KW-1185">Reference proteome</keyword>
<name>A0AAW0NWN4_9GOBI</name>
<dbReference type="Proteomes" id="UP001460270">
    <property type="component" value="Unassembled WGS sequence"/>
</dbReference>
<proteinExistence type="predicted"/>